<feature type="transmembrane region" description="Helical" evidence="7">
    <location>
        <begin position="13"/>
        <end position="32"/>
    </location>
</feature>
<name>A0A7V5XZQ9_UNCW3</name>
<dbReference type="EMBL" id="DTHS01000018">
    <property type="protein sequence ID" value="HHR48511.1"/>
    <property type="molecule type" value="Genomic_DNA"/>
</dbReference>
<feature type="domain" description="Polysaccharide chain length determinant N-terminal" evidence="8">
    <location>
        <begin position="3"/>
        <end position="94"/>
    </location>
</feature>
<gene>
    <name evidence="10" type="ORF">ENV79_02560</name>
</gene>
<evidence type="ECO:0000256" key="6">
    <source>
        <dbReference type="SAM" id="Coils"/>
    </source>
</evidence>
<evidence type="ECO:0008006" key="11">
    <source>
        <dbReference type="Google" id="ProtNLM"/>
    </source>
</evidence>
<evidence type="ECO:0000256" key="7">
    <source>
        <dbReference type="SAM" id="Phobius"/>
    </source>
</evidence>
<feature type="transmembrane region" description="Helical" evidence="7">
    <location>
        <begin position="336"/>
        <end position="354"/>
    </location>
</feature>
<dbReference type="InterPro" id="IPR003856">
    <property type="entry name" value="LPS_length_determ_N"/>
</dbReference>
<keyword evidence="4 7" id="KW-1133">Transmembrane helix</keyword>
<dbReference type="GO" id="GO:0004713">
    <property type="term" value="F:protein tyrosine kinase activity"/>
    <property type="evidence" value="ECO:0007669"/>
    <property type="project" value="TreeGrafter"/>
</dbReference>
<evidence type="ECO:0000256" key="1">
    <source>
        <dbReference type="ARBA" id="ARBA00004651"/>
    </source>
</evidence>
<evidence type="ECO:0000256" key="5">
    <source>
        <dbReference type="ARBA" id="ARBA00023136"/>
    </source>
</evidence>
<dbReference type="PANTHER" id="PTHR32309">
    <property type="entry name" value="TYROSINE-PROTEIN KINASE"/>
    <property type="match status" value="1"/>
</dbReference>
<protein>
    <recommendedName>
        <fullName evidence="11">Tyrosine kinase G-rich domain-containing protein</fullName>
    </recommendedName>
</protein>
<keyword evidence="2" id="KW-1003">Cell membrane</keyword>
<keyword evidence="6" id="KW-0175">Coiled coil</keyword>
<dbReference type="InterPro" id="IPR050445">
    <property type="entry name" value="Bact_polysacc_biosynth/exp"/>
</dbReference>
<evidence type="ECO:0000256" key="2">
    <source>
        <dbReference type="ARBA" id="ARBA00022475"/>
    </source>
</evidence>
<reference evidence="10" key="1">
    <citation type="journal article" date="2020" name="mSystems">
        <title>Genome- and Community-Level Interaction Insights into Carbon Utilization and Element Cycling Functions of Hydrothermarchaeota in Hydrothermal Sediment.</title>
        <authorList>
            <person name="Zhou Z."/>
            <person name="Liu Y."/>
            <person name="Xu W."/>
            <person name="Pan J."/>
            <person name="Luo Z.H."/>
            <person name="Li M."/>
        </authorList>
    </citation>
    <scope>NUCLEOTIDE SEQUENCE [LARGE SCALE GENOMIC DNA]</scope>
    <source>
        <strain evidence="10">SpSt-791</strain>
    </source>
</reference>
<keyword evidence="3 7" id="KW-0812">Transmembrane</keyword>
<dbReference type="Pfam" id="PF02706">
    <property type="entry name" value="Wzz"/>
    <property type="match status" value="1"/>
</dbReference>
<keyword evidence="5 7" id="KW-0472">Membrane</keyword>
<dbReference type="InterPro" id="IPR032807">
    <property type="entry name" value="GNVR"/>
</dbReference>
<evidence type="ECO:0000313" key="10">
    <source>
        <dbReference type="EMBL" id="HHR48511.1"/>
    </source>
</evidence>
<dbReference type="GO" id="GO:0005886">
    <property type="term" value="C:plasma membrane"/>
    <property type="evidence" value="ECO:0007669"/>
    <property type="project" value="UniProtKB-SubCell"/>
</dbReference>
<evidence type="ECO:0000256" key="3">
    <source>
        <dbReference type="ARBA" id="ARBA00022692"/>
    </source>
</evidence>
<proteinExistence type="predicted"/>
<sequence>MNYLLILFRGRKFIFWNVIIITLFSLFLSFVLPKKYKATGQILPPPDEPTIYSLSQVLPGSSPTQRLMLRSWNISDILVAILKSRTIKEYVLNNTQFFKFYKFKRREDALNFLEKITKITQSEELVIKISVEVRDKNLAAEMVNTYITALDNFLKESMMSRGKYLRIFLENQLKKVENELAIARESLKVFQERYKLPELEEGIKSVLDAYAQLKSQLIVKEAELEMIKDISSPNNPYYQDLLTEVKKFREKLGEMEKGSGLGGFGPGFGTPFKKLPAVASEYIKRYQDWKLKSEILLLLQQQYEQAKLTEAKDTPTITILDYAKIPERHSFPKKKLFVIGGFFFSLIFSILILFTKEYLNSRPEITDFLKEAVATLKKDFSFKKH</sequence>
<feature type="coiled-coil region" evidence="6">
    <location>
        <begin position="166"/>
        <end position="193"/>
    </location>
</feature>
<dbReference type="PANTHER" id="PTHR32309:SF13">
    <property type="entry name" value="FERRIC ENTEROBACTIN TRANSPORT PROTEIN FEPE"/>
    <property type="match status" value="1"/>
</dbReference>
<accession>A0A7V5XZQ9</accession>
<comment type="caution">
    <text evidence="10">The sequence shown here is derived from an EMBL/GenBank/DDBJ whole genome shotgun (WGS) entry which is preliminary data.</text>
</comment>
<dbReference type="AlphaFoldDB" id="A0A7V5XZQ9"/>
<comment type="subcellular location">
    <subcellularLocation>
        <location evidence="1">Cell membrane</location>
        <topology evidence="1">Multi-pass membrane protein</topology>
    </subcellularLocation>
</comment>
<dbReference type="Pfam" id="PF13807">
    <property type="entry name" value="GNVR"/>
    <property type="match status" value="1"/>
</dbReference>
<organism evidence="10">
    <name type="scientific">candidate division WOR-3 bacterium</name>
    <dbReference type="NCBI Taxonomy" id="2052148"/>
    <lineage>
        <taxon>Bacteria</taxon>
        <taxon>Bacteria division WOR-3</taxon>
    </lineage>
</organism>
<evidence type="ECO:0000256" key="4">
    <source>
        <dbReference type="ARBA" id="ARBA00022989"/>
    </source>
</evidence>
<evidence type="ECO:0000259" key="8">
    <source>
        <dbReference type="Pfam" id="PF02706"/>
    </source>
</evidence>
<feature type="domain" description="Tyrosine-protein kinase G-rich" evidence="9">
    <location>
        <begin position="287"/>
        <end position="357"/>
    </location>
</feature>
<evidence type="ECO:0000259" key="9">
    <source>
        <dbReference type="Pfam" id="PF13807"/>
    </source>
</evidence>